<dbReference type="EMBL" id="BAABUJ010000004">
    <property type="protein sequence ID" value="GAA5794820.1"/>
    <property type="molecule type" value="Genomic_DNA"/>
</dbReference>
<dbReference type="Gene3D" id="3.30.300.30">
    <property type="match status" value="1"/>
</dbReference>
<accession>A0ABP9XJ34</accession>
<evidence type="ECO:0000256" key="1">
    <source>
        <dbReference type="ARBA" id="ARBA00006432"/>
    </source>
</evidence>
<evidence type="ECO:0000313" key="8">
    <source>
        <dbReference type="Proteomes" id="UP001476247"/>
    </source>
</evidence>
<dbReference type="PROSITE" id="PS00455">
    <property type="entry name" value="AMP_BINDING"/>
    <property type="match status" value="1"/>
</dbReference>
<feature type="domain" description="AMP-dependent synthetase/ligase" evidence="6">
    <location>
        <begin position="95"/>
        <end position="520"/>
    </location>
</feature>
<evidence type="ECO:0000256" key="4">
    <source>
        <dbReference type="ARBA" id="ARBA00022840"/>
    </source>
</evidence>
<dbReference type="InterPro" id="IPR000873">
    <property type="entry name" value="AMP-dep_synth/lig_dom"/>
</dbReference>
<dbReference type="PANTHER" id="PTHR43272">
    <property type="entry name" value="LONG-CHAIN-FATTY-ACID--COA LIGASE"/>
    <property type="match status" value="1"/>
</dbReference>
<dbReference type="InterPro" id="IPR045851">
    <property type="entry name" value="AMP-bd_C_sf"/>
</dbReference>
<reference evidence="7 8" key="1">
    <citation type="submission" date="2024-04" db="EMBL/GenBank/DDBJ databases">
        <title>genome sequences of Mucor flavus KT1a and Helicostylum pulchrum KT1b strains isolation_sourced from the surface of a dry-aged beef.</title>
        <authorList>
            <person name="Toyotome T."/>
            <person name="Hosono M."/>
            <person name="Torimaru M."/>
            <person name="Fukuda K."/>
            <person name="Mikami N."/>
        </authorList>
    </citation>
    <scope>NUCLEOTIDE SEQUENCE [LARGE SCALE GENOMIC DNA]</scope>
    <source>
        <strain evidence="7 8">KT1b</strain>
    </source>
</reference>
<keyword evidence="3" id="KW-0547">Nucleotide-binding</keyword>
<dbReference type="InterPro" id="IPR020845">
    <property type="entry name" value="AMP-binding_CS"/>
</dbReference>
<dbReference type="Proteomes" id="UP001476247">
    <property type="component" value="Unassembled WGS sequence"/>
</dbReference>
<gene>
    <name evidence="7" type="ORF">HPULCUR_000167</name>
</gene>
<dbReference type="Gene3D" id="3.40.50.12780">
    <property type="entry name" value="N-terminal domain of ligase-like"/>
    <property type="match status" value="1"/>
</dbReference>
<name>A0ABP9XJ34_9FUNG</name>
<organism evidence="7 8">
    <name type="scientific">Helicostylum pulchrum</name>
    <dbReference type="NCBI Taxonomy" id="562976"/>
    <lineage>
        <taxon>Eukaryota</taxon>
        <taxon>Fungi</taxon>
        <taxon>Fungi incertae sedis</taxon>
        <taxon>Mucoromycota</taxon>
        <taxon>Mucoromycotina</taxon>
        <taxon>Mucoromycetes</taxon>
        <taxon>Mucorales</taxon>
        <taxon>Mucorineae</taxon>
        <taxon>Mucoraceae</taxon>
        <taxon>Helicostylum</taxon>
    </lineage>
</organism>
<proteinExistence type="inferred from homology"/>
<evidence type="ECO:0000256" key="3">
    <source>
        <dbReference type="ARBA" id="ARBA00022741"/>
    </source>
</evidence>
<evidence type="ECO:0000256" key="5">
    <source>
        <dbReference type="ARBA" id="ARBA00024484"/>
    </source>
</evidence>
<dbReference type="SUPFAM" id="SSF56801">
    <property type="entry name" value="Acetyl-CoA synthetase-like"/>
    <property type="match status" value="1"/>
</dbReference>
<evidence type="ECO:0000256" key="2">
    <source>
        <dbReference type="ARBA" id="ARBA00022598"/>
    </source>
</evidence>
<sequence length="672" mass="75019">MDFIKNLFLQNQPNPTVNVDKKEHIFRSYHAKEEFVSAPIHPKLSKNDCTISKIWEETVKKNGLKPVFGNRPLIKIHTKEKKSDSPEGKTKKWSYFELGEYEWMNFDETNERVLKIASTFQKHGLRSGDIVLLFSKTRAEWMMTALACFTLGLVVTTAYDSMPADAVNHIIKEAGVKAIFTETSLFGTLNEAYKELPKEEQPNFVVYTGKDFESPEELKKFEAGKGDNVDMLHLDSIFETETSRIEPVIPQPADLALIMYTSGSTGTPKGVELTNANITAALGAAQYLALDFLEHGQHTYIGFLPLAHVLEFLLELIMISLCIPIGYGSVRTLMNDFVCGPDGEGKGHGDLSTLKPTIMAGVPAVWEKIKAGVEKKLMKQNWAVQKAFYAAIEMKWKLLTIFGKDNALTEVYDSVIFGAIRDVTGGNLQYCLSGGAPVSFETQKFITSTLCYMLQGYGLTECCGLAAITLPSLGMVTGVIGPPSPSIEFRFVDVPDTDYLAKDNVGELWLRGPSLMRGYHKRPDLTKEAITPDGWFKTGDIGRLNKDGTFAITDRAKNLVKLSHGEYIALEHLESRYRNCHAIKSVCLVAESDKSYIIGVVEPADDDVDKDTLLKELQQSAKESGCSRVEIVKDIVVTRDVDWSKEYMTTSGKMKRKDVLKANKEEIEKIYK</sequence>
<comment type="catalytic activity">
    <reaction evidence="5">
        <text>a long-chain fatty acid + ATP + CoA = a long-chain fatty acyl-CoA + AMP + diphosphate</text>
        <dbReference type="Rhea" id="RHEA:15421"/>
        <dbReference type="ChEBI" id="CHEBI:30616"/>
        <dbReference type="ChEBI" id="CHEBI:33019"/>
        <dbReference type="ChEBI" id="CHEBI:57287"/>
        <dbReference type="ChEBI" id="CHEBI:57560"/>
        <dbReference type="ChEBI" id="CHEBI:83139"/>
        <dbReference type="ChEBI" id="CHEBI:456215"/>
        <dbReference type="EC" id="6.2.1.3"/>
    </reaction>
    <physiologicalReaction direction="left-to-right" evidence="5">
        <dbReference type="Rhea" id="RHEA:15422"/>
    </physiologicalReaction>
</comment>
<evidence type="ECO:0000313" key="7">
    <source>
        <dbReference type="EMBL" id="GAA5794820.1"/>
    </source>
</evidence>
<comment type="similarity">
    <text evidence="1">Belongs to the ATP-dependent AMP-binding enzyme family.</text>
</comment>
<keyword evidence="2" id="KW-0436">Ligase</keyword>
<protein>
    <recommendedName>
        <fullName evidence="6">AMP-dependent synthetase/ligase domain-containing protein</fullName>
    </recommendedName>
</protein>
<evidence type="ECO:0000259" key="6">
    <source>
        <dbReference type="Pfam" id="PF00501"/>
    </source>
</evidence>
<keyword evidence="4" id="KW-0067">ATP-binding</keyword>
<comment type="caution">
    <text evidence="7">The sequence shown here is derived from an EMBL/GenBank/DDBJ whole genome shotgun (WGS) entry which is preliminary data.</text>
</comment>
<dbReference type="InterPro" id="IPR042099">
    <property type="entry name" value="ANL_N_sf"/>
</dbReference>
<dbReference type="PANTHER" id="PTHR43272:SF83">
    <property type="entry name" value="ACYL-COA SYNTHETASE LONG-CHAIN, ISOFORM J"/>
    <property type="match status" value="1"/>
</dbReference>
<dbReference type="Pfam" id="PF00501">
    <property type="entry name" value="AMP-binding"/>
    <property type="match status" value="1"/>
</dbReference>
<keyword evidence="8" id="KW-1185">Reference proteome</keyword>